<dbReference type="InterPro" id="IPR027385">
    <property type="entry name" value="Beta-barrel_OMP"/>
</dbReference>
<dbReference type="InterPro" id="IPR051692">
    <property type="entry name" value="OMP-like"/>
</dbReference>
<evidence type="ECO:0000256" key="2">
    <source>
        <dbReference type="ARBA" id="ARBA00022729"/>
    </source>
</evidence>
<dbReference type="GO" id="GO:0009279">
    <property type="term" value="C:cell outer membrane"/>
    <property type="evidence" value="ECO:0007669"/>
    <property type="project" value="UniProtKB-SubCell"/>
</dbReference>
<reference evidence="7 8" key="1">
    <citation type="submission" date="2016-11" db="EMBL/GenBank/DDBJ databases">
        <authorList>
            <person name="Jaros S."/>
            <person name="Januszkiewicz K."/>
            <person name="Wedrychowicz H."/>
        </authorList>
    </citation>
    <scope>NUCLEOTIDE SEQUENCE [LARGE SCALE GENOMIC DNA]</scope>
    <source>
        <strain evidence="7 8">GAS138</strain>
    </source>
</reference>
<organism evidence="7 8">
    <name type="scientific">Bradyrhizobium erythrophlei</name>
    <dbReference type="NCBI Taxonomy" id="1437360"/>
    <lineage>
        <taxon>Bacteria</taxon>
        <taxon>Pseudomonadati</taxon>
        <taxon>Pseudomonadota</taxon>
        <taxon>Alphaproteobacteria</taxon>
        <taxon>Hyphomicrobiales</taxon>
        <taxon>Nitrobacteraceae</taxon>
        <taxon>Bradyrhizobium</taxon>
    </lineage>
</organism>
<keyword evidence="4" id="KW-0998">Cell outer membrane</keyword>
<evidence type="ECO:0000256" key="4">
    <source>
        <dbReference type="ARBA" id="ARBA00023237"/>
    </source>
</evidence>
<comment type="similarity">
    <text evidence="5">Belongs to the Omp25/RopB family.</text>
</comment>
<proteinExistence type="inferred from homology"/>
<dbReference type="Gene3D" id="2.40.160.20">
    <property type="match status" value="1"/>
</dbReference>
<evidence type="ECO:0000313" key="7">
    <source>
        <dbReference type="EMBL" id="SHH08570.1"/>
    </source>
</evidence>
<evidence type="ECO:0000313" key="8">
    <source>
        <dbReference type="Proteomes" id="UP000189796"/>
    </source>
</evidence>
<accession>A0A1M5Q3Z8</accession>
<keyword evidence="3" id="KW-0472">Membrane</keyword>
<dbReference type="PANTHER" id="PTHR34001:SF3">
    <property type="entry name" value="BLL7405 PROTEIN"/>
    <property type="match status" value="1"/>
</dbReference>
<dbReference type="PANTHER" id="PTHR34001">
    <property type="entry name" value="BLL7405 PROTEIN"/>
    <property type="match status" value="1"/>
</dbReference>
<gene>
    <name evidence="7" type="ORF">SAMN05443248_3628</name>
</gene>
<dbReference type="Pfam" id="PF13505">
    <property type="entry name" value="OMP_b-brl"/>
    <property type="match status" value="1"/>
</dbReference>
<protein>
    <submittedName>
        <fullName evidence="7">Outer membrane immunogenic protein</fullName>
    </submittedName>
</protein>
<sequence>MGAASAADLPMYTKAAPVVAPVINWTGFYIGGNVGGEWGRFRDPVSTAGTTAFGIVAPAETIPLSSNNSSFTGGGQIGYRWQTPSRWVLGVEGDFNWVDLHNTQTLTAAALSPANVTFVPGDTFSVKTNWQASIRGSVGYTWDRLLGYVTGGVAFADVRANSNFIPTVAARIAFPGTIGSDTKTLIGGTVGAGFAYSVSRNWDIGAEYRYTRYEGADFGLGQVAAIAAGPGGPFAFVPATTHVDLQTHQVLLKANYRFDWAGPAVARY</sequence>
<dbReference type="InterPro" id="IPR011250">
    <property type="entry name" value="OMP/PagP_B-barrel"/>
</dbReference>
<evidence type="ECO:0000256" key="3">
    <source>
        <dbReference type="ARBA" id="ARBA00023136"/>
    </source>
</evidence>
<keyword evidence="2" id="KW-0732">Signal</keyword>
<comment type="subcellular location">
    <subcellularLocation>
        <location evidence="1">Cell outer membrane</location>
    </subcellularLocation>
</comment>
<evidence type="ECO:0000256" key="5">
    <source>
        <dbReference type="ARBA" id="ARBA00038306"/>
    </source>
</evidence>
<name>A0A1M5Q3Z8_9BRAD</name>
<dbReference type="Proteomes" id="UP000189796">
    <property type="component" value="Chromosome I"/>
</dbReference>
<dbReference type="AlphaFoldDB" id="A0A1M5Q3Z8"/>
<evidence type="ECO:0000259" key="6">
    <source>
        <dbReference type="Pfam" id="PF13505"/>
    </source>
</evidence>
<evidence type="ECO:0000256" key="1">
    <source>
        <dbReference type="ARBA" id="ARBA00004442"/>
    </source>
</evidence>
<dbReference type="SUPFAM" id="SSF56925">
    <property type="entry name" value="OMPA-like"/>
    <property type="match status" value="1"/>
</dbReference>
<feature type="domain" description="Outer membrane protein beta-barrel" evidence="6">
    <location>
        <begin position="22"/>
        <end position="258"/>
    </location>
</feature>
<dbReference type="EMBL" id="LT670817">
    <property type="protein sequence ID" value="SHH08570.1"/>
    <property type="molecule type" value="Genomic_DNA"/>
</dbReference>